<evidence type="ECO:0000256" key="1">
    <source>
        <dbReference type="ARBA" id="ARBA00022722"/>
    </source>
</evidence>
<keyword evidence="10" id="KW-1185">Reference proteome</keyword>
<comment type="similarity">
    <text evidence="6">Belongs to the Vsr family.</text>
</comment>
<dbReference type="Gene3D" id="3.40.960.10">
    <property type="entry name" value="VSR Endonuclease"/>
    <property type="match status" value="1"/>
</dbReference>
<protein>
    <submittedName>
        <fullName evidence="9">Very short patch repair endonuclease</fullName>
    </submittedName>
</protein>
<evidence type="ECO:0000256" key="7">
    <source>
        <dbReference type="SAM" id="MobiDB-lite"/>
    </source>
</evidence>
<evidence type="ECO:0000256" key="3">
    <source>
        <dbReference type="ARBA" id="ARBA00022763"/>
    </source>
</evidence>
<evidence type="ECO:0000313" key="9">
    <source>
        <dbReference type="EMBL" id="RNM41364.1"/>
    </source>
</evidence>
<keyword evidence="5" id="KW-0234">DNA repair</keyword>
<dbReference type="NCBIfam" id="TIGR00632">
    <property type="entry name" value="vsr"/>
    <property type="match status" value="1"/>
</dbReference>
<keyword evidence="1" id="KW-0540">Nuclease</keyword>
<dbReference type="InterPro" id="IPR004603">
    <property type="entry name" value="DNA_mismatch_endonuc_vsr"/>
</dbReference>
<dbReference type="InterPro" id="IPR011335">
    <property type="entry name" value="Restrct_endonuc-II-like"/>
</dbReference>
<dbReference type="GO" id="GO:0016787">
    <property type="term" value="F:hydrolase activity"/>
    <property type="evidence" value="ECO:0007669"/>
    <property type="project" value="UniProtKB-KW"/>
</dbReference>
<sequence length="190" mass="21800">MRRMIRKQHKSNGWLTEFSDHEIRPFSALVDRLSHPALPAPVKLSAPPASSEAVRKSMKGNKRSNTKPELLVRERLRAAGLTGYRLQWKVPGHPDVAWPGKKVALFVNGCFWHRCPRCKPSMPKSNVEYWVVKFERNVERDERSRAALEAQGWTVHVIWECQLKKKTIDATMADLLPQLAEELGKELKSL</sequence>
<keyword evidence="2 9" id="KW-0255">Endonuclease</keyword>
<reference evidence="8 10" key="1">
    <citation type="journal article" date="2018" name="Elife">
        <title>Discovery and characterization of a prevalent human gut bacterial enzyme sufficient for the inactivation of a family of plant toxins.</title>
        <authorList>
            <person name="Koppel N."/>
            <person name="Bisanz J.E."/>
            <person name="Pandelia M.E."/>
            <person name="Turnbaugh P.J."/>
            <person name="Balskus E.P."/>
        </authorList>
    </citation>
    <scope>NUCLEOTIDE SEQUENCE [LARGE SCALE GENOMIC DNA]</scope>
    <source>
        <strain evidence="8 10">DSM 16107</strain>
    </source>
</reference>
<gene>
    <name evidence="8" type="ORF">C1876_13160</name>
    <name evidence="9" type="ORF">DMP09_10070</name>
</gene>
<dbReference type="SUPFAM" id="SSF52980">
    <property type="entry name" value="Restriction endonuclease-like"/>
    <property type="match status" value="1"/>
</dbReference>
<dbReference type="GO" id="GO:0004519">
    <property type="term" value="F:endonuclease activity"/>
    <property type="evidence" value="ECO:0007669"/>
    <property type="project" value="UniProtKB-KW"/>
</dbReference>
<dbReference type="Proteomes" id="UP000253817">
    <property type="component" value="Unassembled WGS sequence"/>
</dbReference>
<reference evidence="11" key="2">
    <citation type="submission" date="2018-05" db="EMBL/GenBank/DDBJ databases">
        <title>Genome Sequencing of selected type strains of the family Eggerthellaceae.</title>
        <authorList>
            <person name="Danylec N."/>
            <person name="Stoll D.A."/>
            <person name="Doetsch A."/>
            <person name="Huch M."/>
        </authorList>
    </citation>
    <scope>NUCLEOTIDE SEQUENCE [LARGE SCALE GENOMIC DNA]</scope>
    <source>
        <strain evidence="11">DSM 16107</strain>
    </source>
</reference>
<feature type="compositionally biased region" description="Basic residues" evidence="7">
    <location>
        <begin position="56"/>
        <end position="65"/>
    </location>
</feature>
<comment type="caution">
    <text evidence="9">The sequence shown here is derived from an EMBL/GenBank/DDBJ whole genome shotgun (WGS) entry which is preliminary data.</text>
</comment>
<evidence type="ECO:0000256" key="2">
    <source>
        <dbReference type="ARBA" id="ARBA00022759"/>
    </source>
</evidence>
<evidence type="ECO:0000313" key="10">
    <source>
        <dbReference type="Proteomes" id="UP000253817"/>
    </source>
</evidence>
<dbReference type="CDD" id="cd00221">
    <property type="entry name" value="Vsr"/>
    <property type="match status" value="1"/>
</dbReference>
<evidence type="ECO:0000256" key="6">
    <source>
        <dbReference type="ARBA" id="ARBA00029466"/>
    </source>
</evidence>
<dbReference type="AlphaFoldDB" id="A0A3N0IWI5"/>
<evidence type="ECO:0000313" key="11">
    <source>
        <dbReference type="Proteomes" id="UP000270112"/>
    </source>
</evidence>
<name>A0A3N0IWI5_9ACTN</name>
<reference evidence="9" key="3">
    <citation type="journal article" date="2019" name="Microbiol. Resour. Announc.">
        <title>Draft Genome Sequences of Type Strains of Gordonibacter faecihominis, Paraeggerthella hongkongensis, Parvibacter caecicola,Slackia equolifaciens, Slackia faecicanis, and Slackia isoflavoniconvertens.</title>
        <authorList>
            <person name="Danylec N."/>
            <person name="Stoll D.A."/>
            <person name="Dotsch A."/>
            <person name="Huch M."/>
        </authorList>
    </citation>
    <scope>NUCLEOTIDE SEQUENCE</scope>
    <source>
        <strain evidence="9">DSM 16107</strain>
    </source>
</reference>
<dbReference type="OrthoDB" id="9801520at2"/>
<evidence type="ECO:0000256" key="4">
    <source>
        <dbReference type="ARBA" id="ARBA00022801"/>
    </source>
</evidence>
<dbReference type="EMBL" id="QICC01000039">
    <property type="protein sequence ID" value="RNM41364.1"/>
    <property type="molecule type" value="Genomic_DNA"/>
</dbReference>
<keyword evidence="3" id="KW-0227">DNA damage</keyword>
<dbReference type="EMBL" id="PPTT01000025">
    <property type="protein sequence ID" value="RDB67526.1"/>
    <property type="molecule type" value="Genomic_DNA"/>
</dbReference>
<evidence type="ECO:0000256" key="5">
    <source>
        <dbReference type="ARBA" id="ARBA00023204"/>
    </source>
</evidence>
<dbReference type="Proteomes" id="UP000270112">
    <property type="component" value="Unassembled WGS sequence"/>
</dbReference>
<proteinExistence type="inferred from homology"/>
<evidence type="ECO:0000313" key="8">
    <source>
        <dbReference type="EMBL" id="RDB67526.1"/>
    </source>
</evidence>
<feature type="region of interest" description="Disordered" evidence="7">
    <location>
        <begin position="40"/>
        <end position="68"/>
    </location>
</feature>
<dbReference type="GO" id="GO:0006298">
    <property type="term" value="P:mismatch repair"/>
    <property type="evidence" value="ECO:0007669"/>
    <property type="project" value="InterPro"/>
</dbReference>
<organism evidence="9 11">
    <name type="scientific">Eggerthella sinensis</name>
    <dbReference type="NCBI Taxonomy" id="242230"/>
    <lineage>
        <taxon>Bacteria</taxon>
        <taxon>Bacillati</taxon>
        <taxon>Actinomycetota</taxon>
        <taxon>Coriobacteriia</taxon>
        <taxon>Eggerthellales</taxon>
        <taxon>Eggerthellaceae</taxon>
        <taxon>Eggerthella</taxon>
    </lineage>
</organism>
<dbReference type="Pfam" id="PF03852">
    <property type="entry name" value="Vsr"/>
    <property type="match status" value="1"/>
</dbReference>
<accession>A0A3N0IWI5</accession>
<keyword evidence="4" id="KW-0378">Hydrolase</keyword>